<dbReference type="RefSeq" id="WP_390316789.1">
    <property type="nucleotide sequence ID" value="NZ_JBHSPB010000008.1"/>
</dbReference>
<proteinExistence type="inferred from homology"/>
<evidence type="ECO:0000313" key="11">
    <source>
        <dbReference type="Proteomes" id="UP001596083"/>
    </source>
</evidence>
<feature type="transmembrane region" description="Helical" evidence="8">
    <location>
        <begin position="162"/>
        <end position="182"/>
    </location>
</feature>
<comment type="similarity">
    <text evidence="6">Belongs to the YccS/YhfK family.</text>
</comment>
<feature type="transmembrane region" description="Helical" evidence="8">
    <location>
        <begin position="403"/>
        <end position="422"/>
    </location>
</feature>
<evidence type="ECO:0000259" key="9">
    <source>
        <dbReference type="Pfam" id="PF13515"/>
    </source>
</evidence>
<feature type="region of interest" description="Disordered" evidence="7">
    <location>
        <begin position="1"/>
        <end position="21"/>
    </location>
</feature>
<dbReference type="Proteomes" id="UP001596083">
    <property type="component" value="Unassembled WGS sequence"/>
</dbReference>
<dbReference type="Pfam" id="PF13515">
    <property type="entry name" value="FUSC_2"/>
    <property type="match status" value="1"/>
</dbReference>
<evidence type="ECO:0000256" key="8">
    <source>
        <dbReference type="SAM" id="Phobius"/>
    </source>
</evidence>
<keyword evidence="3 8" id="KW-0812">Transmembrane</keyword>
<evidence type="ECO:0000313" key="10">
    <source>
        <dbReference type="EMBL" id="MFC5721496.1"/>
    </source>
</evidence>
<evidence type="ECO:0000256" key="6">
    <source>
        <dbReference type="ARBA" id="ARBA00043993"/>
    </source>
</evidence>
<evidence type="ECO:0000256" key="3">
    <source>
        <dbReference type="ARBA" id="ARBA00022692"/>
    </source>
</evidence>
<name>A0ABW0YYE2_9ACTN</name>
<evidence type="ECO:0000256" key="7">
    <source>
        <dbReference type="SAM" id="MobiDB-lite"/>
    </source>
</evidence>
<reference evidence="11" key="1">
    <citation type="journal article" date="2019" name="Int. J. Syst. Evol. Microbiol.">
        <title>The Global Catalogue of Microorganisms (GCM) 10K type strain sequencing project: providing services to taxonomists for standard genome sequencing and annotation.</title>
        <authorList>
            <consortium name="The Broad Institute Genomics Platform"/>
            <consortium name="The Broad Institute Genome Sequencing Center for Infectious Disease"/>
            <person name="Wu L."/>
            <person name="Ma J."/>
        </authorList>
    </citation>
    <scope>NUCLEOTIDE SEQUENCE [LARGE SCALE GENOMIC DNA]</scope>
    <source>
        <strain evidence="11">CGMCC 4.7304</strain>
    </source>
</reference>
<dbReference type="PANTHER" id="PTHR30509">
    <property type="entry name" value="P-HYDROXYBENZOIC ACID EFFLUX PUMP SUBUNIT-RELATED"/>
    <property type="match status" value="1"/>
</dbReference>
<sequence>MVNESHRRQHRRPLPRPLPSLRSTVRLNKGTDIWHKPAFSGAVAMAVPNLVLYAAGRLDLALYAAGGALCALYGHDRPYAARARTLVWVVLGMAASVGLALTAASLTRSAAVLVLVTALLAAAQKTLCDATRVGPPGNLIYTFVTATVCFVPQRLTEVPAHVAVTLACGAFSWLVCMAPGLVRPYGPERIATARALEAAARLPHGAAGGGAAVPRARHAALAALHTARHALRPGHAERDRLWLLLHEAEATLAHGTPERTERCAERARALRSGRLPEPSGAAPAAVRPVERSGAARAVLDRLRPGSPLLPVGTRVAVGGALSGWASIALGTGHPYWAVVTATAVLQANTSLTWQRMLQRTLGSLAGLLLFAALVPLARTGPLAIVALAALLQIGAEAFLPRNYWLGLVCVTPLALLLSGLVAGLDAGELAADRCADTLIGAAVGLLVCALVTNRRAADRVEAAVEHVREARAAALAVLERSYGAQEAGRARDRLMASLVELRAAADTADGEWWQRPLPAEPVARAEREAHAVLAALAPCGQPARPAPVG</sequence>
<feature type="transmembrane region" description="Helical" evidence="8">
    <location>
        <begin position="365"/>
        <end position="391"/>
    </location>
</feature>
<keyword evidence="5 8" id="KW-0472">Membrane</keyword>
<keyword evidence="4 8" id="KW-1133">Transmembrane helix</keyword>
<feature type="transmembrane region" description="Helical" evidence="8">
    <location>
        <begin position="85"/>
        <end position="104"/>
    </location>
</feature>
<accession>A0ABW0YYE2</accession>
<dbReference type="EMBL" id="JBHSPB010000008">
    <property type="protein sequence ID" value="MFC5721496.1"/>
    <property type="molecule type" value="Genomic_DNA"/>
</dbReference>
<protein>
    <submittedName>
        <fullName evidence="10">FUSC family protein</fullName>
    </submittedName>
</protein>
<evidence type="ECO:0000256" key="5">
    <source>
        <dbReference type="ARBA" id="ARBA00023136"/>
    </source>
</evidence>
<feature type="domain" description="Integral membrane bound transporter" evidence="9">
    <location>
        <begin position="324"/>
        <end position="447"/>
    </location>
</feature>
<evidence type="ECO:0000256" key="1">
    <source>
        <dbReference type="ARBA" id="ARBA00004651"/>
    </source>
</evidence>
<keyword evidence="11" id="KW-1185">Reference proteome</keyword>
<comment type="subcellular location">
    <subcellularLocation>
        <location evidence="1">Cell membrane</location>
        <topology evidence="1">Multi-pass membrane protein</topology>
    </subcellularLocation>
</comment>
<comment type="caution">
    <text evidence="10">The sequence shown here is derived from an EMBL/GenBank/DDBJ whole genome shotgun (WGS) entry which is preliminary data.</text>
</comment>
<dbReference type="InterPro" id="IPR049453">
    <property type="entry name" value="Memb_transporter_dom"/>
</dbReference>
<gene>
    <name evidence="10" type="ORF">ACFP1Z_15090</name>
</gene>
<evidence type="ECO:0000256" key="2">
    <source>
        <dbReference type="ARBA" id="ARBA00022475"/>
    </source>
</evidence>
<evidence type="ECO:0000256" key="4">
    <source>
        <dbReference type="ARBA" id="ARBA00022989"/>
    </source>
</evidence>
<organism evidence="10 11">
    <name type="scientific">Streptomyces gamaensis</name>
    <dbReference type="NCBI Taxonomy" id="1763542"/>
    <lineage>
        <taxon>Bacteria</taxon>
        <taxon>Bacillati</taxon>
        <taxon>Actinomycetota</taxon>
        <taxon>Actinomycetes</taxon>
        <taxon>Kitasatosporales</taxon>
        <taxon>Streptomycetaceae</taxon>
        <taxon>Streptomyces</taxon>
    </lineage>
</organism>
<keyword evidence="2" id="KW-1003">Cell membrane</keyword>
<dbReference type="PANTHER" id="PTHR30509:SF9">
    <property type="entry name" value="MULTIDRUG RESISTANCE PROTEIN MDTO"/>
    <property type="match status" value="1"/>
</dbReference>